<name>A0A380AKE5_9GAMM</name>
<accession>A0A380AKE5</accession>
<evidence type="ECO:0000313" key="2">
    <source>
        <dbReference type="Proteomes" id="UP000255061"/>
    </source>
</evidence>
<proteinExistence type="predicted"/>
<sequence length="57" mass="6949">MERGHRIIIKQVYSNNGHKRIAFDKRFHLELAQFIWEARKCTFVFAMQSQIRKLKTQ</sequence>
<dbReference type="Proteomes" id="UP000255061">
    <property type="component" value="Unassembled WGS sequence"/>
</dbReference>
<gene>
    <name evidence="1" type="ORF">NCTC10736_02534</name>
</gene>
<dbReference type="EMBL" id="UGYV01000001">
    <property type="protein sequence ID" value="SUI82685.1"/>
    <property type="molecule type" value="Genomic_DNA"/>
</dbReference>
<evidence type="ECO:0000313" key="1">
    <source>
        <dbReference type="EMBL" id="SUI82685.1"/>
    </source>
</evidence>
<protein>
    <submittedName>
        <fullName evidence="1">Uncharacterized protein</fullName>
    </submittedName>
</protein>
<reference evidence="1 2" key="1">
    <citation type="submission" date="2018-06" db="EMBL/GenBank/DDBJ databases">
        <authorList>
            <consortium name="Pathogen Informatics"/>
            <person name="Doyle S."/>
        </authorList>
    </citation>
    <scope>NUCLEOTIDE SEQUENCE [LARGE SCALE GENOMIC DNA]</scope>
    <source>
        <strain evidence="1 2">NCTC10736</strain>
    </source>
</reference>
<dbReference type="AlphaFoldDB" id="A0A380AKE5"/>
<organism evidence="1 2">
    <name type="scientific">Shewanella morhuae</name>
    <dbReference type="NCBI Taxonomy" id="365591"/>
    <lineage>
        <taxon>Bacteria</taxon>
        <taxon>Pseudomonadati</taxon>
        <taxon>Pseudomonadota</taxon>
        <taxon>Gammaproteobacteria</taxon>
        <taxon>Alteromonadales</taxon>
        <taxon>Shewanellaceae</taxon>
        <taxon>Shewanella</taxon>
    </lineage>
</organism>